<feature type="region of interest" description="Disordered" evidence="1">
    <location>
        <begin position="1077"/>
        <end position="1127"/>
    </location>
</feature>
<dbReference type="GO" id="GO:0003682">
    <property type="term" value="F:chromatin binding"/>
    <property type="evidence" value="ECO:0007669"/>
    <property type="project" value="InterPro"/>
</dbReference>
<feature type="compositionally biased region" description="Basic and acidic residues" evidence="1">
    <location>
        <begin position="1106"/>
        <end position="1115"/>
    </location>
</feature>
<dbReference type="InterPro" id="IPR001025">
    <property type="entry name" value="BAH_dom"/>
</dbReference>
<feature type="compositionally biased region" description="Low complexity" evidence="1">
    <location>
        <begin position="2588"/>
        <end position="2601"/>
    </location>
</feature>
<dbReference type="GO" id="GO:0005677">
    <property type="term" value="C:chromatin silencing complex"/>
    <property type="evidence" value="ECO:0007669"/>
    <property type="project" value="TreeGrafter"/>
</dbReference>
<feature type="region of interest" description="Disordered" evidence="1">
    <location>
        <begin position="1213"/>
        <end position="1269"/>
    </location>
</feature>
<feature type="compositionally biased region" description="Basic residues" evidence="1">
    <location>
        <begin position="1376"/>
        <end position="1392"/>
    </location>
</feature>
<dbReference type="GO" id="GO:0000976">
    <property type="term" value="F:transcription cis-regulatory region binding"/>
    <property type="evidence" value="ECO:0007669"/>
    <property type="project" value="TreeGrafter"/>
</dbReference>
<feature type="compositionally biased region" description="Low complexity" evidence="1">
    <location>
        <begin position="2840"/>
        <end position="2853"/>
    </location>
</feature>
<comment type="caution">
    <text evidence="3">The sequence shown here is derived from an EMBL/GenBank/DDBJ whole genome shotgun (WGS) entry which is preliminary data.</text>
</comment>
<dbReference type="SMART" id="SM00384">
    <property type="entry name" value="AT_hook"/>
    <property type="match status" value="2"/>
</dbReference>
<feature type="compositionally biased region" description="Low complexity" evidence="1">
    <location>
        <begin position="1485"/>
        <end position="1503"/>
    </location>
</feature>
<feature type="region of interest" description="Disordered" evidence="1">
    <location>
        <begin position="1312"/>
        <end position="1564"/>
    </location>
</feature>
<feature type="compositionally biased region" description="Acidic residues" evidence="1">
    <location>
        <begin position="923"/>
        <end position="932"/>
    </location>
</feature>
<dbReference type="GO" id="GO:0045892">
    <property type="term" value="P:negative regulation of DNA-templated transcription"/>
    <property type="evidence" value="ECO:0007669"/>
    <property type="project" value="TreeGrafter"/>
</dbReference>
<feature type="compositionally biased region" description="Polar residues" evidence="1">
    <location>
        <begin position="2076"/>
        <end position="2085"/>
    </location>
</feature>
<dbReference type="Pfam" id="PF01426">
    <property type="entry name" value="BAH"/>
    <property type="match status" value="1"/>
</dbReference>
<feature type="compositionally biased region" description="Basic and acidic residues" evidence="1">
    <location>
        <begin position="327"/>
        <end position="461"/>
    </location>
</feature>
<feature type="compositionally biased region" description="Basic and acidic residues" evidence="1">
    <location>
        <begin position="476"/>
        <end position="495"/>
    </location>
</feature>
<protein>
    <recommendedName>
        <fullName evidence="2">BAH domain-containing protein</fullName>
    </recommendedName>
</protein>
<reference evidence="3 4" key="1">
    <citation type="submission" date="2023-03" db="EMBL/GenBank/DDBJ databases">
        <title>High-quality genome of Scylla paramamosain provides insights in environmental adaptation.</title>
        <authorList>
            <person name="Zhang L."/>
        </authorList>
    </citation>
    <scope>NUCLEOTIDE SEQUENCE [LARGE SCALE GENOMIC DNA]</scope>
    <source>
        <strain evidence="3">LZ_2023a</strain>
        <tissue evidence="3">Muscle</tissue>
    </source>
</reference>
<feature type="compositionally biased region" description="Polar residues" evidence="1">
    <location>
        <begin position="1338"/>
        <end position="1347"/>
    </location>
</feature>
<feature type="compositionally biased region" description="Polar residues" evidence="1">
    <location>
        <begin position="2459"/>
        <end position="2473"/>
    </location>
</feature>
<feature type="compositionally biased region" description="Low complexity" evidence="1">
    <location>
        <begin position="2817"/>
        <end position="2827"/>
    </location>
</feature>
<feature type="region of interest" description="Disordered" evidence="1">
    <location>
        <begin position="2173"/>
        <end position="2193"/>
    </location>
</feature>
<proteinExistence type="predicted"/>
<dbReference type="GO" id="GO:0031507">
    <property type="term" value="P:heterochromatin formation"/>
    <property type="evidence" value="ECO:0007669"/>
    <property type="project" value="TreeGrafter"/>
</dbReference>
<feature type="compositionally biased region" description="Basic and acidic residues" evidence="1">
    <location>
        <begin position="2786"/>
        <end position="2795"/>
    </location>
</feature>
<feature type="compositionally biased region" description="Acidic residues" evidence="1">
    <location>
        <begin position="858"/>
        <end position="877"/>
    </location>
</feature>
<feature type="region of interest" description="Disordered" evidence="1">
    <location>
        <begin position="1153"/>
        <end position="1176"/>
    </location>
</feature>
<feature type="region of interest" description="Disordered" evidence="1">
    <location>
        <begin position="2076"/>
        <end position="2095"/>
    </location>
</feature>
<feature type="domain" description="BAH" evidence="2">
    <location>
        <begin position="2980"/>
        <end position="3131"/>
    </location>
</feature>
<feature type="compositionally biased region" description="Low complexity" evidence="1">
    <location>
        <begin position="1616"/>
        <end position="1628"/>
    </location>
</feature>
<organism evidence="3 4">
    <name type="scientific">Scylla paramamosain</name>
    <name type="common">Mud crab</name>
    <dbReference type="NCBI Taxonomy" id="85552"/>
    <lineage>
        <taxon>Eukaryota</taxon>
        <taxon>Metazoa</taxon>
        <taxon>Ecdysozoa</taxon>
        <taxon>Arthropoda</taxon>
        <taxon>Crustacea</taxon>
        <taxon>Multicrustacea</taxon>
        <taxon>Malacostraca</taxon>
        <taxon>Eumalacostraca</taxon>
        <taxon>Eucarida</taxon>
        <taxon>Decapoda</taxon>
        <taxon>Pleocyemata</taxon>
        <taxon>Brachyura</taxon>
        <taxon>Eubrachyura</taxon>
        <taxon>Portunoidea</taxon>
        <taxon>Portunidae</taxon>
        <taxon>Portuninae</taxon>
        <taxon>Scylla</taxon>
    </lineage>
</organism>
<feature type="region of interest" description="Disordered" evidence="1">
    <location>
        <begin position="2494"/>
        <end position="2530"/>
    </location>
</feature>
<evidence type="ECO:0000259" key="2">
    <source>
        <dbReference type="PROSITE" id="PS51038"/>
    </source>
</evidence>
<dbReference type="Gene3D" id="2.30.30.490">
    <property type="match status" value="1"/>
</dbReference>
<feature type="compositionally biased region" description="Acidic residues" evidence="1">
    <location>
        <begin position="681"/>
        <end position="700"/>
    </location>
</feature>
<feature type="region of interest" description="Disordered" evidence="1">
    <location>
        <begin position="2571"/>
        <end position="2681"/>
    </location>
</feature>
<feature type="compositionally biased region" description="Low complexity" evidence="1">
    <location>
        <begin position="1577"/>
        <end position="1599"/>
    </location>
</feature>
<feature type="compositionally biased region" description="Acidic residues" evidence="1">
    <location>
        <begin position="805"/>
        <end position="820"/>
    </location>
</feature>
<feature type="compositionally biased region" description="Basic residues" evidence="1">
    <location>
        <begin position="601"/>
        <end position="614"/>
    </location>
</feature>
<feature type="compositionally biased region" description="Basic and acidic residues" evidence="1">
    <location>
        <begin position="2644"/>
        <end position="2653"/>
    </location>
</feature>
<feature type="compositionally biased region" description="Basic residues" evidence="1">
    <location>
        <begin position="2923"/>
        <end position="2936"/>
    </location>
</feature>
<feature type="compositionally biased region" description="Basic and acidic residues" evidence="1">
    <location>
        <begin position="289"/>
        <end position="314"/>
    </location>
</feature>
<feature type="compositionally biased region" description="Basic residues" evidence="1">
    <location>
        <begin position="1412"/>
        <end position="1423"/>
    </location>
</feature>
<feature type="compositionally biased region" description="Basic and acidic residues" evidence="1">
    <location>
        <begin position="793"/>
        <end position="802"/>
    </location>
</feature>
<feature type="compositionally biased region" description="Low complexity" evidence="1">
    <location>
        <begin position="1165"/>
        <end position="1176"/>
    </location>
</feature>
<evidence type="ECO:0000313" key="4">
    <source>
        <dbReference type="Proteomes" id="UP001487740"/>
    </source>
</evidence>
<dbReference type="PANTHER" id="PTHR46576">
    <property type="entry name" value="BROMO ADJACENT HOMOLOGY DOMAIN-CONTAINING 1 PROTEIN"/>
    <property type="match status" value="1"/>
</dbReference>
<feature type="compositionally biased region" description="Basic residues" evidence="1">
    <location>
        <begin position="962"/>
        <end position="976"/>
    </location>
</feature>
<dbReference type="InterPro" id="IPR043151">
    <property type="entry name" value="BAH_sf"/>
</dbReference>
<feature type="compositionally biased region" description="Pro residues" evidence="1">
    <location>
        <begin position="1393"/>
        <end position="1411"/>
    </location>
</feature>
<feature type="compositionally biased region" description="Polar residues" evidence="1">
    <location>
        <begin position="2602"/>
        <end position="2624"/>
    </location>
</feature>
<keyword evidence="4" id="KW-1185">Reference proteome</keyword>
<feature type="compositionally biased region" description="Basic and acidic residues" evidence="1">
    <location>
        <begin position="503"/>
        <end position="535"/>
    </location>
</feature>
<feature type="region of interest" description="Disordered" evidence="1">
    <location>
        <begin position="2450"/>
        <end position="2480"/>
    </location>
</feature>
<feature type="compositionally biased region" description="Basic residues" evidence="1">
    <location>
        <begin position="1000"/>
        <end position="1019"/>
    </location>
</feature>
<feature type="region of interest" description="Disordered" evidence="1">
    <location>
        <begin position="1757"/>
        <end position="1795"/>
    </location>
</feature>
<feature type="compositionally biased region" description="Low complexity" evidence="1">
    <location>
        <begin position="2881"/>
        <end position="2893"/>
    </location>
</feature>
<feature type="compositionally biased region" description="Low complexity" evidence="1">
    <location>
        <begin position="151"/>
        <end position="188"/>
    </location>
</feature>
<feature type="region of interest" description="Disordered" evidence="1">
    <location>
        <begin position="82"/>
        <end position="1031"/>
    </location>
</feature>
<gene>
    <name evidence="3" type="ORF">O3P69_007419</name>
</gene>
<feature type="region of interest" description="Disordered" evidence="1">
    <location>
        <begin position="1577"/>
        <end position="1670"/>
    </location>
</feature>
<feature type="compositionally biased region" description="Acidic residues" evidence="1">
    <location>
        <begin position="1082"/>
        <end position="1093"/>
    </location>
</feature>
<sequence length="3132" mass="338311">MVHTHALPPRDTWCFIELLKRDTFVCDDAVVPAGVCVVGVSKAYRLSHVLASVTVAGGGGVPWGLAYSRCARLKKRYVDASRSSEGMKAGCRTPSKGRGPQQGGGLRHLKMPPVKKTSNATKFKAKTTKKESVVNPSTLRRTSEGRTPTKRSSSSSCSESSPKSSSGVSSRSRSSNSSSLSPSRAPSRVTGRSPARRSCGRSPNRGADSAKVNGKGARAAQKGDAGTSKLSKIAENAGGSLKTKAISEKKQDLAKTKKTTSSDSNKSASQSAKVSPAEKGKKSSPKCRRNSESKTEGNAKSSDEKEESDRDGKKKTTKKTKYASASEKQESDKDLKKKTKKSEDKKGDTDKVTKNKSRKSDEKNDTECESKRKSKKGADKVCESPGKVKESKIKEEKDDTEGQTKEECEKDRKQKDDSDKDAKKRDDQKMNNVKDENELNIKQESDEVNKKNDDSDKQPEKKKGKKLTVDDDEEKEDTKGRKMKEDKSEGRKTNDTGDSSVVKSEKEPASLNKDGKLSSPGKRDKAGKGEAKDMIEDGSSNTSKPKKKSAVKKILASEGENGYIKEEKEKKPAASKKDSLAHSEGKERNKSLSSSQETLVPKKRGRPKGSKNKRKNDGLPPARVKKDKQKTEKKQSIGKVTKSKKERSEFSFSESEGEREEKMVKLKKGSKTKHKICEEKEVLDDEENSSSDSSSSDEESPNSFKGISKAKLYGGHTDYPKKVVIGGKVYKLKRETPKSRLNSKKAPSKFHQNSKIKKHSVHVFDSEEESERDMEVNKIVKMRSDYSESSDSEIIKKPKKPSDCLNEETSYDDMSDDDEDWGTRKPRKRQTKKARTRKGMMPLKNNLTERMSEKSDDDKDDDTDEEEEEEEEEDGDDYGTLKSNRRGPMNSKEGVMRNKRSSTNQKRAKEILPPKRNLKSESSEEENDEEEQDVIKKSHKKLSYKNSSRAHKKSSKDASHVAVKKSKKVTFFKKSSRSKDDSSEDEESDKESDSEYEAHSRKRTGKGTLKTKKHIKNNKRNMNPAPPRRAKRMASLNARAMMHCMNEDARIPLPTLPVSTAKNDNMALILRDPVIHDTHSEESDEEDRDYDSDDDKRGKRRKNIKRKNEEENEKKVKIKRKRRRGELDVHMDMRDMVVTKRMASLNASAIMAASYSSESRKRNPTATTTSSSAESEITNVDIKRKISVKSTKERNTTTSSVITVEETTKKVKKAQGSRETEVEEHIIVKKKVKRQGGTDSDQEDGNATDNSELASDILTRSSEEPKGMMEESTCTFITTHTPTAPQTVTISGESTYCITSSDGKTTTMVKQVQRKTTTTGGSTTSAPPTACIPPTHHVQPQPQNNNYPMAAQKPDNYSPLGALSTMQPVMSPGGTPHHHHHHHHHHQPHPPPHHQPPPPIHPSHLPPPHLQPPHHHPPSHHPPPHASPHSYPQSHHHHPHHQPYHPPPSSHPHPTSGPPGHHCGYRPPPQTPPSGSSGAAGGSCQGNHPPSVVGPPMVGPYPSHSSPGYVAPGHTVSPGHSTHPPHHSPKQMASPNQVSPSIKSPQGGSGGPHPSNGSQRPAPLTAGQVERHHSAFTAPAPSTHSPAASTPAGPSSQSTICCPVDPKNVYTWPPTRNGRGSEGSSNSNQCSGLDQGSGAGYQYSYRPTQQPPQPSSNGAPQGCGTPSVYQSGPLTTVMTTGTQPTIQVFGAVMPQQTVTLIPPQESQTVSAPPPSVPPPVPAPVPPVVPLSQPQLTTATTMVAMAPISVTVPLTPGATHASQASTVPAQASTTASGISEPSVPARHHTSAYGSGTVSQLATANSCSTSTSEASSVTALPPQPISAASSETPSFTTAVVTGVPQTAVNLSLPVTTGVTGRTHPVVSSTDRTSVLPQTATTPSQIATVSANSQVSLPMLSPTQTTATIISSKPQSYVAPTQVTAGVVAGVPHHTATSTHGTTAIVTGVPQTGVVTTNVTTAVVTGVPQPSVAPVAVSSYQVLPSSECTKAAEIRPAQCAPLPARVTTTHASTNYHTVTQTLPSNKAISHSPQGAGNLTEVSTTESQLQEQTAKTEAVTQDSVVSGGKPHLVNTHFTTSSVSGAQKTPISPPHMPHSAVASSQESHQVSSKIMMAVVTGVPKPMAGSTHINTAVVSGVPRVPAGTACSPTGATAILAPASHMKDAARISLTDIPKKPLSTIQSSQDTQEKISRSLSPPSDVCKSVAVLHKVSPNQSVQHFAKAASIVSDSKSLSHVKDAIDLTIAEPQTTKPRRALEAHGNLYKDGMQNTCSVPPMDESGVIIRDCIPAKKRKINCSVPAQTIEPSASVSTAISTPLTPPSSSVGCLSSRNWSPTQPGITSDTVVSCASNSVNEMPATPSLDNPSAGVQGLSKVQGLSVGEVRTNLNSFTPSPLSLSSLGHNQAPVFSHPKSVTCSNSTSVVCSSVTPPPTSQAGGITSVVRDVPRLNVHTDVAQNKDNEGNKGTTNSNPPQQGYQRSGPRHLLCQTLPTPTLAKTATAPLAKPKSSSTSNVPKLLVKSEEKPKDVKPNIMGNVPINQSTSLSFELSSNVISNNNNSAKEELESDFLDVKTDLAPIVRKRGRPPKTRDTSSDSNTSETSTPNSSAPLSQETKKSNSPSKTLQNANENETQKNKSADGNSQGGKILRSRTEEKKKENSQSSSISPSLSKQAEDSKADIKPAGAMNIKTEVLPKIKTEKVSPKGSAKMSSFKMCPKDVSHFKTKIVEGPDEIPLKSGSIPKKFDLPSPSKGGGVTETLKPTKVLRDMKKPNIGLLSDQRVPKNSLVASKSKSKEAADKKSTNSNNNVKRRSGENVGVGGKGAASSSTKTSAAEGGGRTSVAGKNQTSKSQKAAKSTKATSRRSPPNGRLNRKKSLLSYLKEDINESDTSSVDSEVVTGGRKRSRSKEDPPKSNSSPLFCPSLPINAGSRRRSAVMHGKGKAAKKPRWVHNWSWEGEPFEGKIWLRNDELELDRTCYRAMRHKEGDIVRVRDCVLLRSGPRKTDLPFVAKIASLWEDPETSDMMMSILWYYRPEHTDSGRRPDDLPDEIFASKHRDHLSVACIEDRCYVLTFNEYCRYRRLVRFFQEGVYPMATPVPDPEEGYCRKDRLPPGCVVPDLLFFCRRVYDYRIKRLLKNPY</sequence>
<feature type="compositionally biased region" description="Basic residues" evidence="1">
    <location>
        <begin position="824"/>
        <end position="838"/>
    </location>
</feature>
<feature type="compositionally biased region" description="Basic and acidic residues" evidence="1">
    <location>
        <begin position="1216"/>
        <end position="1227"/>
    </location>
</feature>
<feature type="compositionally biased region" description="Pro residues" evidence="1">
    <location>
        <begin position="1444"/>
        <end position="1457"/>
    </location>
</feature>
<dbReference type="InterPro" id="IPR017956">
    <property type="entry name" value="AT_hook_DNA-bd_motif"/>
</dbReference>
<evidence type="ECO:0000256" key="1">
    <source>
        <dbReference type="SAM" id="MobiDB-lite"/>
    </source>
</evidence>
<dbReference type="PROSITE" id="PS51038">
    <property type="entry name" value="BAH"/>
    <property type="match status" value="1"/>
</dbReference>
<feature type="region of interest" description="Disordered" evidence="1">
    <location>
        <begin position="2724"/>
        <end position="2936"/>
    </location>
</feature>
<feature type="compositionally biased region" description="Polar residues" evidence="1">
    <location>
        <begin position="1531"/>
        <end position="1543"/>
    </location>
</feature>
<dbReference type="SMART" id="SM00439">
    <property type="entry name" value="BAH"/>
    <property type="match status" value="1"/>
</dbReference>
<feature type="compositionally biased region" description="Basic and acidic residues" evidence="1">
    <location>
        <begin position="245"/>
        <end position="255"/>
    </location>
</feature>
<feature type="compositionally biased region" description="Basic residues" evidence="1">
    <location>
        <begin position="741"/>
        <end position="761"/>
    </location>
</feature>
<feature type="compositionally biased region" description="Basic and acidic residues" evidence="1">
    <location>
        <begin position="563"/>
        <end position="590"/>
    </location>
</feature>
<feature type="region of interest" description="Disordered" evidence="1">
    <location>
        <begin position="1859"/>
        <end position="1878"/>
    </location>
</feature>
<feature type="region of interest" description="Disordered" evidence="1">
    <location>
        <begin position="2022"/>
        <end position="2044"/>
    </location>
</feature>
<accession>A0AAW0V768</accession>
<feature type="compositionally biased region" description="Basic residues" evidence="1">
    <location>
        <begin position="665"/>
        <end position="674"/>
    </location>
</feature>
<feature type="compositionally biased region" description="Polar residues" evidence="1">
    <location>
        <begin position="1759"/>
        <end position="1778"/>
    </location>
</feature>
<feature type="compositionally biased region" description="Basic residues" evidence="1">
    <location>
        <begin position="937"/>
        <end position="954"/>
    </location>
</feature>
<dbReference type="PANTHER" id="PTHR46576:SF1">
    <property type="entry name" value="BROMO ADJACENT HOMOLOGY DOMAIN-CONTAINING 1 PROTEIN"/>
    <property type="match status" value="1"/>
</dbReference>
<feature type="compositionally biased region" description="Basic residues" evidence="1">
    <location>
        <begin position="1434"/>
        <end position="1443"/>
    </location>
</feature>
<feature type="compositionally biased region" description="Low complexity" evidence="1">
    <location>
        <begin position="2654"/>
        <end position="2665"/>
    </location>
</feature>
<name>A0AAW0V768_SCYPA</name>
<dbReference type="EMBL" id="JARAKH010000002">
    <property type="protein sequence ID" value="KAK8406845.1"/>
    <property type="molecule type" value="Genomic_DNA"/>
</dbReference>
<feature type="compositionally biased region" description="Basic and acidic residues" evidence="1">
    <location>
        <begin position="907"/>
        <end position="922"/>
    </location>
</feature>
<dbReference type="Proteomes" id="UP001487740">
    <property type="component" value="Unassembled WGS sequence"/>
</dbReference>
<feature type="compositionally biased region" description="Low complexity" evidence="1">
    <location>
        <begin position="259"/>
        <end position="273"/>
    </location>
</feature>
<feature type="compositionally biased region" description="Basic and acidic residues" evidence="1">
    <location>
        <begin position="773"/>
        <end position="786"/>
    </location>
</feature>
<feature type="compositionally biased region" description="Low complexity" evidence="1">
    <location>
        <begin position="1316"/>
        <end position="1329"/>
    </location>
</feature>
<evidence type="ECO:0000313" key="3">
    <source>
        <dbReference type="EMBL" id="KAK8406845.1"/>
    </source>
</evidence>
<dbReference type="InterPro" id="IPR053032">
    <property type="entry name" value="BAH_domain-containing"/>
</dbReference>
<feature type="compositionally biased region" description="Basic and acidic residues" evidence="1">
    <location>
        <begin position="2514"/>
        <end position="2524"/>
    </location>
</feature>